<dbReference type="AlphaFoldDB" id="A0A0C2VQ32"/>
<feature type="compositionally biased region" description="Low complexity" evidence="1">
    <location>
        <begin position="41"/>
        <end position="54"/>
    </location>
</feature>
<evidence type="ECO:0000259" key="2">
    <source>
        <dbReference type="Pfam" id="PF13349"/>
    </source>
</evidence>
<dbReference type="Proteomes" id="UP000031950">
    <property type="component" value="Unassembled WGS sequence"/>
</dbReference>
<sequence length="424" mass="47873">MENERQRILSMVEKGTITASEALTLLEALEKDGSAKASADSRTSSESTTSSTTSHQEKTYEQQSRSSDQSREYNDSGSSQKKEFPFNLDEMINDLFGTIEKKSKEFKTEQNKKNTRQQQKDKLTDFVQTAFEKVKGLDLEFNMGPSLEFKHVFESEKAELIDIETSISNGKLTIRPWDEDFVRAECNVKVFRSDDEFKAKQQLKDSVIFNTNFKKLRFVSDLKMMSLDTVLYVPKANYERWDIRLFNGKFQAEGGNVNKVKVRTANGKIELSNMLIEKAELETANGGINVENTRADVIEAESVNGKVNVEGALDEIDAQSVNGKIVCSTSSSSARRIEAKSLAGPIEINVPETVSLDGTLRTNFGKLRVDFDQMDHVEEREEMMQRRLNFRKDREGASKLYITADAKTGAVTVKSYSKNRETNA</sequence>
<dbReference type="InterPro" id="IPR016599">
    <property type="entry name" value="UCP012569"/>
</dbReference>
<name>A0A0C2VQ32_9BACL</name>
<accession>A0A0C2VQ32</accession>
<feature type="domain" description="DUF4097" evidence="2">
    <location>
        <begin position="224"/>
        <end position="382"/>
    </location>
</feature>
<gene>
    <name evidence="4" type="ORF">KP77_26580</name>
</gene>
<dbReference type="Pfam" id="PF22746">
    <property type="entry name" value="SHOCT-like_DUF2089-C"/>
    <property type="match status" value="1"/>
</dbReference>
<comment type="caution">
    <text evidence="4">The sequence shown here is derived from an EMBL/GenBank/DDBJ whole genome shotgun (WGS) entry which is preliminary data.</text>
</comment>
<evidence type="ECO:0000256" key="1">
    <source>
        <dbReference type="SAM" id="MobiDB-lite"/>
    </source>
</evidence>
<evidence type="ECO:0000313" key="4">
    <source>
        <dbReference type="EMBL" id="KIL46531.1"/>
    </source>
</evidence>
<dbReference type="STRING" id="135826.KP77_26580"/>
<dbReference type="RefSeq" id="WP_041123195.1">
    <property type="nucleotide sequence ID" value="NZ_JXRQ01000025.1"/>
</dbReference>
<evidence type="ECO:0000313" key="5">
    <source>
        <dbReference type="Proteomes" id="UP000031950"/>
    </source>
</evidence>
<dbReference type="Pfam" id="PF13349">
    <property type="entry name" value="DUF4097"/>
    <property type="match status" value="1"/>
</dbReference>
<dbReference type="InterPro" id="IPR025164">
    <property type="entry name" value="Toastrack_DUF4097"/>
</dbReference>
<organism evidence="4 5">
    <name type="scientific">Jeotgalibacillus alimentarius</name>
    <dbReference type="NCBI Taxonomy" id="135826"/>
    <lineage>
        <taxon>Bacteria</taxon>
        <taxon>Bacillati</taxon>
        <taxon>Bacillota</taxon>
        <taxon>Bacilli</taxon>
        <taxon>Bacillales</taxon>
        <taxon>Caryophanaceae</taxon>
        <taxon>Jeotgalibacillus</taxon>
    </lineage>
</organism>
<feature type="compositionally biased region" description="Basic and acidic residues" evidence="1">
    <location>
        <begin position="68"/>
        <end position="84"/>
    </location>
</feature>
<evidence type="ECO:0000259" key="3">
    <source>
        <dbReference type="Pfam" id="PF22746"/>
    </source>
</evidence>
<reference evidence="4 5" key="1">
    <citation type="submission" date="2015-01" db="EMBL/GenBank/DDBJ databases">
        <title>Genome sequence of Jeotgalibacillus alimentarius.</title>
        <authorList>
            <person name="Goh K.M."/>
            <person name="Chan K.-G."/>
            <person name="Yaakop A.S."/>
            <person name="Ee R."/>
            <person name="Gan H.M."/>
            <person name="Chan C.S."/>
        </authorList>
    </citation>
    <scope>NUCLEOTIDE SEQUENCE [LARGE SCALE GENOMIC DNA]</scope>
    <source>
        <strain evidence="4 5">YKJ-13</strain>
    </source>
</reference>
<dbReference type="OrthoDB" id="2240743at2"/>
<keyword evidence="5" id="KW-1185">Reference proteome</keyword>
<dbReference type="PIRSF" id="PIRSF012569">
    <property type="entry name" value="UCP012569"/>
    <property type="match status" value="1"/>
</dbReference>
<feature type="region of interest" description="Disordered" evidence="1">
    <location>
        <begin position="32"/>
        <end position="84"/>
    </location>
</feature>
<proteinExistence type="predicted"/>
<feature type="domain" description="YvlB/LiaX N-terminal" evidence="3">
    <location>
        <begin position="3"/>
        <end position="33"/>
    </location>
</feature>
<dbReference type="PATRIC" id="fig|135826.4.peg.2644"/>
<protein>
    <submittedName>
        <fullName evidence="4">Uncharacterized protein</fullName>
    </submittedName>
</protein>
<dbReference type="EMBL" id="JXRQ01000025">
    <property type="protein sequence ID" value="KIL46531.1"/>
    <property type="molecule type" value="Genomic_DNA"/>
</dbReference>
<dbReference type="InterPro" id="IPR053959">
    <property type="entry name" value="YvlB/LiaX_N"/>
</dbReference>